<organism evidence="2 3">
    <name type="scientific">Methylobacterium brachiatum</name>
    <dbReference type="NCBI Taxonomy" id="269660"/>
    <lineage>
        <taxon>Bacteria</taxon>
        <taxon>Pseudomonadati</taxon>
        <taxon>Pseudomonadota</taxon>
        <taxon>Alphaproteobacteria</taxon>
        <taxon>Hyphomicrobiales</taxon>
        <taxon>Methylobacteriaceae</taxon>
        <taxon>Methylobacterium</taxon>
    </lineage>
</organism>
<gene>
    <name evidence="2" type="ORF">QO001_006356</name>
</gene>
<accession>A0AAJ1U101</accession>
<evidence type="ECO:0000256" key="1">
    <source>
        <dbReference type="SAM" id="MobiDB-lite"/>
    </source>
</evidence>
<comment type="caution">
    <text evidence="2">The sequence shown here is derived from an EMBL/GenBank/DDBJ whole genome shotgun (WGS) entry which is preliminary data.</text>
</comment>
<protein>
    <submittedName>
        <fullName evidence="2">Uncharacterized protein</fullName>
    </submittedName>
</protein>
<dbReference type="EMBL" id="JAUSWL010000025">
    <property type="protein sequence ID" value="MDQ0547397.1"/>
    <property type="molecule type" value="Genomic_DNA"/>
</dbReference>
<feature type="compositionally biased region" description="Low complexity" evidence="1">
    <location>
        <begin position="30"/>
        <end position="43"/>
    </location>
</feature>
<evidence type="ECO:0000313" key="3">
    <source>
        <dbReference type="Proteomes" id="UP001223420"/>
    </source>
</evidence>
<evidence type="ECO:0000313" key="2">
    <source>
        <dbReference type="EMBL" id="MDQ0547397.1"/>
    </source>
</evidence>
<name>A0AAJ1U101_9HYPH</name>
<reference evidence="2" key="1">
    <citation type="submission" date="2023-07" db="EMBL/GenBank/DDBJ databases">
        <title>Genomic Encyclopedia of Type Strains, Phase IV (KMG-IV): sequencing the most valuable type-strain genomes for metagenomic binning, comparative biology and taxonomic classification.</title>
        <authorList>
            <person name="Goeker M."/>
        </authorList>
    </citation>
    <scope>NUCLEOTIDE SEQUENCE</scope>
    <source>
        <strain evidence="2">DSM 19569</strain>
    </source>
</reference>
<dbReference type="Proteomes" id="UP001223420">
    <property type="component" value="Unassembled WGS sequence"/>
</dbReference>
<proteinExistence type="predicted"/>
<sequence>MLANIVNPPNTAPVAPRPASAIGRAQQDDAASAPSPATVPSPANQLPAGTGRLSRGRGADLAEAAMDGVSVMIVPLCIP</sequence>
<feature type="region of interest" description="Disordered" evidence="1">
    <location>
        <begin position="1"/>
        <end position="55"/>
    </location>
</feature>
<dbReference type="AlphaFoldDB" id="A0AAJ1U101"/>